<gene>
    <name evidence="1" type="ORF">UFOVP1382_170</name>
</gene>
<name>A0A6J5S5A5_9CAUD</name>
<dbReference type="EMBL" id="LR797331">
    <property type="protein sequence ID" value="CAB4203558.1"/>
    <property type="molecule type" value="Genomic_DNA"/>
</dbReference>
<proteinExistence type="predicted"/>
<protein>
    <submittedName>
        <fullName evidence="1">Uncharacterized protein</fullName>
    </submittedName>
</protein>
<organism evidence="1">
    <name type="scientific">uncultured Caudovirales phage</name>
    <dbReference type="NCBI Taxonomy" id="2100421"/>
    <lineage>
        <taxon>Viruses</taxon>
        <taxon>Duplodnaviria</taxon>
        <taxon>Heunggongvirae</taxon>
        <taxon>Uroviricota</taxon>
        <taxon>Caudoviricetes</taxon>
        <taxon>Peduoviridae</taxon>
        <taxon>Maltschvirus</taxon>
        <taxon>Maltschvirus maltsch</taxon>
    </lineage>
</organism>
<accession>A0A6J5S5A5</accession>
<evidence type="ECO:0000313" key="1">
    <source>
        <dbReference type="EMBL" id="CAB4203558.1"/>
    </source>
</evidence>
<reference evidence="1" key="1">
    <citation type="submission" date="2020-05" db="EMBL/GenBank/DDBJ databases">
        <authorList>
            <person name="Chiriac C."/>
            <person name="Salcher M."/>
            <person name="Ghai R."/>
            <person name="Kavagutti S V."/>
        </authorList>
    </citation>
    <scope>NUCLEOTIDE SEQUENCE</scope>
</reference>
<sequence>MITVKFDPATEKLVRGLKGADRRLRMGATRLMAFVAKRVVEDVTKRADGKVLDYSKLIVVRVGQPREMQVAILLPLEPTKPTAADMDSLLVYPQSTASDPMVDVLVAHGPWPASQIPNGIPADAPVTFIGRRVDPSEVKARSGEMMTPGLLALMKSRGMKRTESRKDFPWEFQEDAIWIAIRAEYGIDTESIPHWRPAIKAAESHVTAKLLDGLATYMITGDQKALRRSYRSVLKREDMDDEKVVDFQKKLGLL</sequence>